<dbReference type="InterPro" id="IPR008271">
    <property type="entry name" value="Ser/Thr_kinase_AS"/>
</dbReference>
<feature type="non-terminal residue" evidence="13">
    <location>
        <position position="1"/>
    </location>
</feature>
<evidence type="ECO:0000256" key="6">
    <source>
        <dbReference type="ARBA" id="ARBA00022777"/>
    </source>
</evidence>
<dbReference type="Gene3D" id="3.30.200.20">
    <property type="entry name" value="Phosphorylase Kinase, domain 1"/>
    <property type="match status" value="1"/>
</dbReference>
<comment type="catalytic activity">
    <reaction evidence="9">
        <text>L-seryl-[protein] + ATP = O-phospho-L-seryl-[protein] + ADP + H(+)</text>
        <dbReference type="Rhea" id="RHEA:17989"/>
        <dbReference type="Rhea" id="RHEA-COMP:9863"/>
        <dbReference type="Rhea" id="RHEA-COMP:11604"/>
        <dbReference type="ChEBI" id="CHEBI:15378"/>
        <dbReference type="ChEBI" id="CHEBI:29999"/>
        <dbReference type="ChEBI" id="CHEBI:30616"/>
        <dbReference type="ChEBI" id="CHEBI:83421"/>
        <dbReference type="ChEBI" id="CHEBI:456216"/>
        <dbReference type="EC" id="2.7.11.1"/>
    </reaction>
</comment>
<dbReference type="GO" id="GO:1901992">
    <property type="term" value="P:positive regulation of mitotic cell cycle phase transition"/>
    <property type="evidence" value="ECO:0007669"/>
    <property type="project" value="UniProtKB-ARBA"/>
</dbReference>
<dbReference type="SUPFAM" id="SSF56112">
    <property type="entry name" value="Protein kinase-like (PK-like)"/>
    <property type="match status" value="1"/>
</dbReference>
<keyword evidence="2" id="KW-0723">Serine/threonine-protein kinase</keyword>
<dbReference type="FunFam" id="1.10.510.10:FF:000340">
    <property type="entry name" value="Serine threonine protein kinase"/>
    <property type="match status" value="1"/>
</dbReference>
<feature type="non-terminal residue" evidence="13">
    <location>
        <position position="518"/>
    </location>
</feature>
<dbReference type="InterPro" id="IPR050236">
    <property type="entry name" value="Ser_Thr_kinase_AGC"/>
</dbReference>
<keyword evidence="5" id="KW-0547">Nucleotide-binding</keyword>
<dbReference type="SMART" id="SM00220">
    <property type="entry name" value="S_TKc"/>
    <property type="match status" value="1"/>
</dbReference>
<evidence type="ECO:0000256" key="9">
    <source>
        <dbReference type="ARBA" id="ARBA00048679"/>
    </source>
</evidence>
<accession>A0A8H7SEJ3</accession>
<evidence type="ECO:0000256" key="10">
    <source>
        <dbReference type="SAM" id="MobiDB-lite"/>
    </source>
</evidence>
<dbReference type="PROSITE" id="PS51285">
    <property type="entry name" value="AGC_KINASE_CTER"/>
    <property type="match status" value="1"/>
</dbReference>
<evidence type="ECO:0000256" key="3">
    <source>
        <dbReference type="ARBA" id="ARBA00022553"/>
    </source>
</evidence>
<dbReference type="PANTHER" id="PTHR24356:SF1">
    <property type="entry name" value="SERINE_THREONINE-PROTEIN KINASE GREATWALL"/>
    <property type="match status" value="1"/>
</dbReference>
<dbReference type="Proteomes" id="UP000646827">
    <property type="component" value="Unassembled WGS sequence"/>
</dbReference>
<comment type="caution">
    <text evidence="13">The sequence shown here is derived from an EMBL/GenBank/DDBJ whole genome shotgun (WGS) entry which is preliminary data.</text>
</comment>
<evidence type="ECO:0000259" key="11">
    <source>
        <dbReference type="PROSITE" id="PS50011"/>
    </source>
</evidence>
<dbReference type="GO" id="GO:0035556">
    <property type="term" value="P:intracellular signal transduction"/>
    <property type="evidence" value="ECO:0007669"/>
    <property type="project" value="TreeGrafter"/>
</dbReference>
<dbReference type="InterPro" id="IPR011009">
    <property type="entry name" value="Kinase-like_dom_sf"/>
</dbReference>
<evidence type="ECO:0000259" key="12">
    <source>
        <dbReference type="PROSITE" id="PS51285"/>
    </source>
</evidence>
<feature type="domain" description="AGC-kinase C-terminal" evidence="12">
    <location>
        <begin position="451"/>
        <end position="518"/>
    </location>
</feature>
<evidence type="ECO:0000256" key="4">
    <source>
        <dbReference type="ARBA" id="ARBA00022679"/>
    </source>
</evidence>
<protein>
    <recommendedName>
        <fullName evidence="1">non-specific serine/threonine protein kinase</fullName>
        <ecNumber evidence="1">2.7.11.1</ecNumber>
    </recommendedName>
</protein>
<dbReference type="GO" id="GO:0005524">
    <property type="term" value="F:ATP binding"/>
    <property type="evidence" value="ECO:0007669"/>
    <property type="project" value="UniProtKB-KW"/>
</dbReference>
<evidence type="ECO:0000256" key="5">
    <source>
        <dbReference type="ARBA" id="ARBA00022741"/>
    </source>
</evidence>
<evidence type="ECO:0000313" key="14">
    <source>
        <dbReference type="Proteomes" id="UP000646827"/>
    </source>
</evidence>
<evidence type="ECO:0000256" key="7">
    <source>
        <dbReference type="ARBA" id="ARBA00022840"/>
    </source>
</evidence>
<feature type="compositionally biased region" description="Low complexity" evidence="10">
    <location>
        <begin position="271"/>
        <end position="280"/>
    </location>
</feature>
<keyword evidence="14" id="KW-1185">Reference proteome</keyword>
<dbReference type="GO" id="GO:0004674">
    <property type="term" value="F:protein serine/threonine kinase activity"/>
    <property type="evidence" value="ECO:0007669"/>
    <property type="project" value="UniProtKB-KW"/>
</dbReference>
<dbReference type="PROSITE" id="PS00108">
    <property type="entry name" value="PROTEIN_KINASE_ST"/>
    <property type="match status" value="1"/>
</dbReference>
<dbReference type="PANTHER" id="PTHR24356">
    <property type="entry name" value="SERINE/THREONINE-PROTEIN KINASE"/>
    <property type="match status" value="1"/>
</dbReference>
<dbReference type="AlphaFoldDB" id="A0A8H7SEJ3"/>
<dbReference type="GO" id="GO:0005634">
    <property type="term" value="C:nucleus"/>
    <property type="evidence" value="ECO:0007669"/>
    <property type="project" value="TreeGrafter"/>
</dbReference>
<reference evidence="13 14" key="1">
    <citation type="submission" date="2020-12" db="EMBL/GenBank/DDBJ databases">
        <title>Metabolic potential, ecology and presence of endohyphal bacteria is reflected in genomic diversity of Mucoromycotina.</title>
        <authorList>
            <person name="Muszewska A."/>
            <person name="Okrasinska A."/>
            <person name="Steczkiewicz K."/>
            <person name="Drgas O."/>
            <person name="Orlowska M."/>
            <person name="Perlinska-Lenart U."/>
            <person name="Aleksandrzak-Piekarczyk T."/>
            <person name="Szatraj K."/>
            <person name="Zielenkiewicz U."/>
            <person name="Pilsyk S."/>
            <person name="Malc E."/>
            <person name="Mieczkowski P."/>
            <person name="Kruszewska J.S."/>
            <person name="Biernat P."/>
            <person name="Pawlowska J."/>
        </authorList>
    </citation>
    <scope>NUCLEOTIDE SEQUENCE [LARGE SCALE GENOMIC DNA]</scope>
    <source>
        <strain evidence="13 14">CBS 142.35</strain>
    </source>
</reference>
<dbReference type="CDD" id="cd05611">
    <property type="entry name" value="STKc_Rim15_like"/>
    <property type="match status" value="1"/>
</dbReference>
<dbReference type="InterPro" id="IPR000719">
    <property type="entry name" value="Prot_kinase_dom"/>
</dbReference>
<evidence type="ECO:0000256" key="1">
    <source>
        <dbReference type="ARBA" id="ARBA00012513"/>
    </source>
</evidence>
<dbReference type="InterPro" id="IPR000961">
    <property type="entry name" value="AGC-kinase_C"/>
</dbReference>
<gene>
    <name evidence="13" type="ORF">INT45_009206</name>
</gene>
<dbReference type="Gene3D" id="1.10.510.10">
    <property type="entry name" value="Transferase(Phosphotransferase) domain 1"/>
    <property type="match status" value="2"/>
</dbReference>
<evidence type="ECO:0000256" key="8">
    <source>
        <dbReference type="ARBA" id="ARBA00047899"/>
    </source>
</evidence>
<feature type="region of interest" description="Disordered" evidence="10">
    <location>
        <begin position="214"/>
        <end position="239"/>
    </location>
</feature>
<keyword evidence="7" id="KW-0067">ATP-binding</keyword>
<keyword evidence="3" id="KW-0597">Phosphoprotein</keyword>
<dbReference type="PROSITE" id="PS50011">
    <property type="entry name" value="PROTEIN_KINASE_DOM"/>
    <property type="match status" value="1"/>
</dbReference>
<dbReference type="FunFam" id="3.30.200.20:FF:001008">
    <property type="entry name" value="Serine/threonine-protein kinase cek1"/>
    <property type="match status" value="1"/>
</dbReference>
<keyword evidence="4" id="KW-0808">Transferase</keyword>
<dbReference type="OrthoDB" id="162894at2759"/>
<sequence>KPPKLGINAKTNSTIVDVSSASSFSTPIGKSPISPLPAPLTPRPMAPGIKDFEIVKPISKGAFGSVFLAKKRTTGDYYAIKFLKKADMIAKNQVTNVKSERMILMTQTDSPFVTKLYYTFQSKDYLYLVLEYLNGGDCSALIKVLGSLPEGWACRYLAEVTLGLIYLHNNNIVHRDLKPDNLLIDQNGHLKLTDFGLSRIGFLDRRVRDELTNGSVESFEPVQPTSPAPSRSGTPPPLCDDQQLSFNNGMYRPSYFNLLFDHDRRRGSIASSATSAEGSGTPVLDGLYSSSGRSVVSDDRPTTSSGRHRSSTAYSSNFSATTPSIMTPGYMHPEHIRRQGPDDCSSPRNAVGTPDYLAPESILGTGQDSMVDWWALGVICYEFLYGYPPFHAETTDKVFDNILSRRIDWHEDLVPISPEARDFMESLMTLDPEKRLGSRGSDQVKNHPFFKNIEWDTLLSESASFIPQPTDIEDTDYFDSRGATMLIMDEDDLESKRQVERAKAIIQEQNPEKLTPLP</sequence>
<dbReference type="EMBL" id="JAEPRB010000002">
    <property type="protein sequence ID" value="KAG2228160.1"/>
    <property type="molecule type" value="Genomic_DNA"/>
</dbReference>
<comment type="catalytic activity">
    <reaction evidence="8">
        <text>L-threonyl-[protein] + ATP = O-phospho-L-threonyl-[protein] + ADP + H(+)</text>
        <dbReference type="Rhea" id="RHEA:46608"/>
        <dbReference type="Rhea" id="RHEA-COMP:11060"/>
        <dbReference type="Rhea" id="RHEA-COMP:11605"/>
        <dbReference type="ChEBI" id="CHEBI:15378"/>
        <dbReference type="ChEBI" id="CHEBI:30013"/>
        <dbReference type="ChEBI" id="CHEBI:30616"/>
        <dbReference type="ChEBI" id="CHEBI:61977"/>
        <dbReference type="ChEBI" id="CHEBI:456216"/>
        <dbReference type="EC" id="2.7.11.1"/>
    </reaction>
</comment>
<dbReference type="EC" id="2.7.11.1" evidence="1"/>
<dbReference type="Pfam" id="PF00069">
    <property type="entry name" value="Pkinase"/>
    <property type="match status" value="2"/>
</dbReference>
<evidence type="ECO:0000256" key="2">
    <source>
        <dbReference type="ARBA" id="ARBA00022527"/>
    </source>
</evidence>
<feature type="domain" description="Protein kinase" evidence="11">
    <location>
        <begin position="52"/>
        <end position="450"/>
    </location>
</feature>
<evidence type="ECO:0000313" key="13">
    <source>
        <dbReference type="EMBL" id="KAG2228160.1"/>
    </source>
</evidence>
<organism evidence="13 14">
    <name type="scientific">Circinella minor</name>
    <dbReference type="NCBI Taxonomy" id="1195481"/>
    <lineage>
        <taxon>Eukaryota</taxon>
        <taxon>Fungi</taxon>
        <taxon>Fungi incertae sedis</taxon>
        <taxon>Mucoromycota</taxon>
        <taxon>Mucoromycotina</taxon>
        <taxon>Mucoromycetes</taxon>
        <taxon>Mucorales</taxon>
        <taxon>Lichtheimiaceae</taxon>
        <taxon>Circinella</taxon>
    </lineage>
</organism>
<feature type="region of interest" description="Disordered" evidence="10">
    <location>
        <begin position="271"/>
        <end position="318"/>
    </location>
</feature>
<keyword evidence="6" id="KW-0418">Kinase</keyword>
<name>A0A8H7SEJ3_9FUNG</name>
<dbReference type="GO" id="GO:0005737">
    <property type="term" value="C:cytoplasm"/>
    <property type="evidence" value="ECO:0007669"/>
    <property type="project" value="TreeGrafter"/>
</dbReference>
<proteinExistence type="predicted"/>
<feature type="compositionally biased region" description="Polar residues" evidence="10">
    <location>
        <begin position="223"/>
        <end position="233"/>
    </location>
</feature>